<evidence type="ECO:0000313" key="4">
    <source>
        <dbReference type="Proteomes" id="UP000224006"/>
    </source>
</evidence>
<dbReference type="GO" id="GO:0008757">
    <property type="term" value="F:S-adenosylmethionine-dependent methyltransferase activity"/>
    <property type="evidence" value="ECO:0007669"/>
    <property type="project" value="InterPro"/>
</dbReference>
<feature type="region of interest" description="Disordered" evidence="1">
    <location>
        <begin position="191"/>
        <end position="228"/>
    </location>
</feature>
<dbReference type="OrthoDB" id="540004at2759"/>
<dbReference type="RefSeq" id="XP_029222229.1">
    <property type="nucleotide sequence ID" value="XM_029359316.1"/>
</dbReference>
<dbReference type="InterPro" id="IPR029063">
    <property type="entry name" value="SAM-dependent_MTases_sf"/>
</dbReference>
<dbReference type="Pfam" id="PF08241">
    <property type="entry name" value="Methyltransf_11"/>
    <property type="match status" value="1"/>
</dbReference>
<proteinExistence type="predicted"/>
<name>A0A2A9MQC8_BESBE</name>
<dbReference type="GeneID" id="40305624"/>
<feature type="compositionally biased region" description="Basic residues" evidence="1">
    <location>
        <begin position="712"/>
        <end position="722"/>
    </location>
</feature>
<dbReference type="PANTHER" id="PTHR45036">
    <property type="entry name" value="METHYLTRANSFERASE LIKE 7B"/>
    <property type="match status" value="1"/>
</dbReference>
<dbReference type="Proteomes" id="UP000224006">
    <property type="component" value="Chromosome I"/>
</dbReference>
<gene>
    <name evidence="3" type="ORF">BESB_005610</name>
</gene>
<feature type="region of interest" description="Disordered" evidence="1">
    <location>
        <begin position="782"/>
        <end position="802"/>
    </location>
</feature>
<keyword evidence="3" id="KW-0489">Methyltransferase</keyword>
<evidence type="ECO:0000256" key="1">
    <source>
        <dbReference type="SAM" id="MobiDB-lite"/>
    </source>
</evidence>
<dbReference type="InterPro" id="IPR013216">
    <property type="entry name" value="Methyltransf_11"/>
</dbReference>
<feature type="region of interest" description="Disordered" evidence="1">
    <location>
        <begin position="240"/>
        <end position="287"/>
    </location>
</feature>
<evidence type="ECO:0000259" key="2">
    <source>
        <dbReference type="Pfam" id="PF08241"/>
    </source>
</evidence>
<comment type="caution">
    <text evidence="3">The sequence shown here is derived from an EMBL/GenBank/DDBJ whole genome shotgun (WGS) entry which is preliminary data.</text>
</comment>
<feature type="region of interest" description="Disordered" evidence="1">
    <location>
        <begin position="677"/>
        <end position="759"/>
    </location>
</feature>
<dbReference type="SUPFAM" id="SSF53335">
    <property type="entry name" value="S-adenosyl-L-methionine-dependent methyltransferases"/>
    <property type="match status" value="1"/>
</dbReference>
<feature type="compositionally biased region" description="Basic and acidic residues" evidence="1">
    <location>
        <begin position="700"/>
        <end position="711"/>
    </location>
</feature>
<feature type="region of interest" description="Disordered" evidence="1">
    <location>
        <begin position="316"/>
        <end position="416"/>
    </location>
</feature>
<feature type="compositionally biased region" description="Basic and acidic residues" evidence="1">
    <location>
        <begin position="258"/>
        <end position="279"/>
    </location>
</feature>
<dbReference type="STRING" id="94643.A0A2A9MQC8"/>
<keyword evidence="3" id="KW-0808">Transferase</keyword>
<dbReference type="VEuPathDB" id="ToxoDB:BESB_005610"/>
<protein>
    <submittedName>
        <fullName evidence="3">Methyltransferase domain-containing protein</fullName>
    </submittedName>
</protein>
<dbReference type="KEGG" id="bbes:BESB_005610"/>
<accession>A0A2A9MQC8</accession>
<dbReference type="GO" id="GO:0032259">
    <property type="term" value="P:methylation"/>
    <property type="evidence" value="ECO:0007669"/>
    <property type="project" value="UniProtKB-KW"/>
</dbReference>
<dbReference type="AlphaFoldDB" id="A0A2A9MQC8"/>
<feature type="compositionally biased region" description="Basic and acidic residues" evidence="1">
    <location>
        <begin position="785"/>
        <end position="802"/>
    </location>
</feature>
<dbReference type="PANTHER" id="PTHR45036:SF1">
    <property type="entry name" value="METHYLTRANSFERASE LIKE 7A"/>
    <property type="match status" value="1"/>
</dbReference>
<sequence>MLSELRSRQGGLKNFFAAMSRRVTSVASSIPFQRDSGLAGGGLRMPLRVERPAQNSRALCLAAVSAASATTEKCSGTTRRRRVRSSSSLLRLRNPAGLSEEASGTSAGCWAGQGRREEPKTPPHLYPHAGPRVGAASSFLVSASLAALETCATTGFLPPLGRGCRPVSVFRGSAFSPPSFSASSLPRAFSTSSCRLRRRGSPEPGREVGVSRRQASPAPSPRESAESSFLSSLAAFSLRRRPPGMSEGGAAPAPAALEETRFPHERQAERRGPSWEKPGKPGRSLRPIGGLASVASASLLFAFAFRRWAEEQEEKRKTAWWKTSRPAAAESSAPPPSAPSASSPERPLPLPPRPPPVERLAPSLPPQLPCGDSAVRGLADTTTAESDAPERAPLSGESDRPSASSSSSKPPSPSAVAGLVSTVLSVACGAARRAQAEEEARRRRAIQEMIFGTPMRLEVAEGGGSLQVVVHDCRPLAAAEASLARDILAAAGAIGEGRPPDAGERRERSIEEDEEVREAMDLFRDTEKELWESAAFRKIVEAWRQELYCRTAVGDVLEIGVGQGKELHNAEWRQLCASYTGLDVRIEDEAKKAAAAVAAPPPYRGGLALPLIDLMEADAHDLPLSSDTFDSVLSHRVLCCVSSPATVLHSLLRVVRAGGRLLLFEHGALHPAVAAKLGVSPPKPEAPHSRPQPETARLVGRGEARKQEGRGRKSCRARRGRAQQRSEAEGEKKREPEEEEEGETRRGGRGQKRQEVDWEKVFPLPPAELAGVVSALEMPRGCRSGVDRRRGQDERGSVGGDASRKDLRTCAWIDVLEEVLRLRRERDTREERALAFPSARRLSRATAGDDEASRLSRGQVAIENEVGAPISGEESQHSDPARAAADWGVISSHASLVPFAADGKTPVVEEVHIFVAPRPEVERSWTCVRCVAVRS</sequence>
<organism evidence="3 4">
    <name type="scientific">Besnoitia besnoiti</name>
    <name type="common">Apicomplexan protozoan</name>
    <dbReference type="NCBI Taxonomy" id="94643"/>
    <lineage>
        <taxon>Eukaryota</taxon>
        <taxon>Sar</taxon>
        <taxon>Alveolata</taxon>
        <taxon>Apicomplexa</taxon>
        <taxon>Conoidasida</taxon>
        <taxon>Coccidia</taxon>
        <taxon>Eucoccidiorida</taxon>
        <taxon>Eimeriorina</taxon>
        <taxon>Sarcocystidae</taxon>
        <taxon>Besnoitia</taxon>
    </lineage>
</organism>
<feature type="domain" description="Methyltransferase type 11" evidence="2">
    <location>
        <begin position="557"/>
        <end position="662"/>
    </location>
</feature>
<evidence type="ECO:0000313" key="3">
    <source>
        <dbReference type="EMBL" id="PFH38220.1"/>
    </source>
</evidence>
<feature type="compositionally biased region" description="Basic and acidic residues" evidence="1">
    <location>
        <begin position="724"/>
        <end position="736"/>
    </location>
</feature>
<feature type="region of interest" description="Disordered" evidence="1">
    <location>
        <begin position="71"/>
        <end position="127"/>
    </location>
</feature>
<dbReference type="EMBL" id="NWUJ01000001">
    <property type="protein sequence ID" value="PFH38220.1"/>
    <property type="molecule type" value="Genomic_DNA"/>
</dbReference>
<keyword evidence="4" id="KW-1185">Reference proteome</keyword>
<dbReference type="Gene3D" id="3.40.50.150">
    <property type="entry name" value="Vaccinia Virus protein VP39"/>
    <property type="match status" value="1"/>
</dbReference>
<feature type="compositionally biased region" description="Pro residues" evidence="1">
    <location>
        <begin position="346"/>
        <end position="368"/>
    </location>
</feature>
<reference evidence="3 4" key="1">
    <citation type="submission" date="2017-09" db="EMBL/GenBank/DDBJ databases">
        <title>Genome sequencing of Besnoitia besnoiti strain Bb-Ger1.</title>
        <authorList>
            <person name="Schares G."/>
            <person name="Venepally P."/>
            <person name="Lorenzi H.A."/>
        </authorList>
    </citation>
    <scope>NUCLEOTIDE SEQUENCE [LARGE SCALE GENOMIC DNA]</scope>
    <source>
        <strain evidence="3 4">Bb-Ger1</strain>
    </source>
</reference>
<dbReference type="InterPro" id="IPR052356">
    <property type="entry name" value="Thiol_S-MT"/>
</dbReference>
<feature type="compositionally biased region" description="Basic and acidic residues" evidence="1">
    <location>
        <begin position="200"/>
        <end position="210"/>
    </location>
</feature>